<keyword evidence="2" id="KW-1185">Reference proteome</keyword>
<evidence type="ECO:0000313" key="2">
    <source>
        <dbReference type="Proteomes" id="UP001151234"/>
    </source>
</evidence>
<comment type="caution">
    <text evidence="1">The sequence shown here is derived from an EMBL/GenBank/DDBJ whole genome shotgun (WGS) entry which is preliminary data.</text>
</comment>
<accession>A0A9X3UK86</accession>
<gene>
    <name evidence="1" type="ORF">OQ273_18965</name>
</gene>
<evidence type="ECO:0008006" key="3">
    <source>
        <dbReference type="Google" id="ProtNLM"/>
    </source>
</evidence>
<organism evidence="1 2">
    <name type="scientific">Hoeflea prorocentri</name>
    <dbReference type="NCBI Taxonomy" id="1922333"/>
    <lineage>
        <taxon>Bacteria</taxon>
        <taxon>Pseudomonadati</taxon>
        <taxon>Pseudomonadota</taxon>
        <taxon>Alphaproteobacteria</taxon>
        <taxon>Hyphomicrobiales</taxon>
        <taxon>Rhizobiaceae</taxon>
        <taxon>Hoeflea</taxon>
    </lineage>
</organism>
<dbReference type="EMBL" id="JAPJZI010000001">
    <property type="protein sequence ID" value="MDA5400663.1"/>
    <property type="molecule type" value="Genomic_DNA"/>
</dbReference>
<sequence length="92" mass="9907">MFTRIITWNGSDSDAVRPNIEAKREQIMSVPGIVSCHVAWNEDGSGVTVAVYESEAAASASAAQIQAIWSDLGSLFTAPPETVTYSESIEMR</sequence>
<protein>
    <recommendedName>
        <fullName evidence="3">ABM domain-containing protein</fullName>
    </recommendedName>
</protein>
<proteinExistence type="predicted"/>
<dbReference type="AlphaFoldDB" id="A0A9X3UK86"/>
<dbReference type="RefSeq" id="WP_267992397.1">
    <property type="nucleotide sequence ID" value="NZ_JAPJZI010000001.1"/>
</dbReference>
<name>A0A9X3UK86_9HYPH</name>
<dbReference type="InterPro" id="IPR011008">
    <property type="entry name" value="Dimeric_a/b-barrel"/>
</dbReference>
<dbReference type="SUPFAM" id="SSF54909">
    <property type="entry name" value="Dimeric alpha+beta barrel"/>
    <property type="match status" value="1"/>
</dbReference>
<evidence type="ECO:0000313" key="1">
    <source>
        <dbReference type="EMBL" id="MDA5400663.1"/>
    </source>
</evidence>
<reference evidence="1" key="1">
    <citation type="submission" date="2022-11" db="EMBL/GenBank/DDBJ databases">
        <title>Draft genome sequence of Hoeflea poritis E7-10 and Hoeflea prorocentri PM5-8, separated from scleractinian coral Porites lutea and marine dinoflagellate.</title>
        <authorList>
            <person name="Zhang G."/>
            <person name="Wei Q."/>
            <person name="Cai L."/>
        </authorList>
    </citation>
    <scope>NUCLEOTIDE SEQUENCE</scope>
    <source>
        <strain evidence="1">PM5-8</strain>
    </source>
</reference>
<dbReference type="Proteomes" id="UP001151234">
    <property type="component" value="Unassembled WGS sequence"/>
</dbReference>